<dbReference type="Proteomes" id="UP000499080">
    <property type="component" value="Unassembled WGS sequence"/>
</dbReference>
<protein>
    <submittedName>
        <fullName evidence="2">Uncharacterized protein</fullName>
    </submittedName>
</protein>
<dbReference type="EMBL" id="BGPR01015646">
    <property type="protein sequence ID" value="GBN70079.1"/>
    <property type="molecule type" value="Genomic_DNA"/>
</dbReference>
<dbReference type="EMBL" id="BGPR01015645">
    <property type="protein sequence ID" value="GBN70071.1"/>
    <property type="molecule type" value="Genomic_DNA"/>
</dbReference>
<evidence type="ECO:0000313" key="2">
    <source>
        <dbReference type="EMBL" id="GBN70079.1"/>
    </source>
</evidence>
<reference evidence="2 3" key="1">
    <citation type="journal article" date="2019" name="Sci. Rep.">
        <title>Orb-weaving spider Araneus ventricosus genome elucidates the spidroin gene catalogue.</title>
        <authorList>
            <person name="Kono N."/>
            <person name="Nakamura H."/>
            <person name="Ohtoshi R."/>
            <person name="Moran D.A.P."/>
            <person name="Shinohara A."/>
            <person name="Yoshida Y."/>
            <person name="Fujiwara M."/>
            <person name="Mori M."/>
            <person name="Tomita M."/>
            <person name="Arakawa K."/>
        </authorList>
    </citation>
    <scope>NUCLEOTIDE SEQUENCE [LARGE SCALE GENOMIC DNA]</scope>
</reference>
<sequence>MTRTTPDVAPSFSNAPHQRRTIIPLRISLTLHQVHILSYRHEKNPRHQTCLWRSLWKRDIPLHFGGEGKGDISFGVDRAGGSLISLCTLFENEFLAYRKCACVVKCCC</sequence>
<evidence type="ECO:0000313" key="3">
    <source>
        <dbReference type="Proteomes" id="UP000499080"/>
    </source>
</evidence>
<dbReference type="AlphaFoldDB" id="A0A4Y2R3V1"/>
<organism evidence="2 3">
    <name type="scientific">Araneus ventricosus</name>
    <name type="common">Orbweaver spider</name>
    <name type="synonym">Epeira ventricosa</name>
    <dbReference type="NCBI Taxonomy" id="182803"/>
    <lineage>
        <taxon>Eukaryota</taxon>
        <taxon>Metazoa</taxon>
        <taxon>Ecdysozoa</taxon>
        <taxon>Arthropoda</taxon>
        <taxon>Chelicerata</taxon>
        <taxon>Arachnida</taxon>
        <taxon>Araneae</taxon>
        <taxon>Araneomorphae</taxon>
        <taxon>Entelegynae</taxon>
        <taxon>Araneoidea</taxon>
        <taxon>Araneidae</taxon>
        <taxon>Araneus</taxon>
    </lineage>
</organism>
<proteinExistence type="predicted"/>
<comment type="caution">
    <text evidence="2">The sequence shown here is derived from an EMBL/GenBank/DDBJ whole genome shotgun (WGS) entry which is preliminary data.</text>
</comment>
<accession>A0A4Y2R3V1</accession>
<gene>
    <name evidence="2" type="ORF">AVEN_156703_1</name>
    <name evidence="1" type="ORF">AVEN_253281_1</name>
</gene>
<keyword evidence="3" id="KW-1185">Reference proteome</keyword>
<name>A0A4Y2R3V1_ARAVE</name>
<evidence type="ECO:0000313" key="1">
    <source>
        <dbReference type="EMBL" id="GBN70071.1"/>
    </source>
</evidence>